<accession>M0DCM0</accession>
<gene>
    <name evidence="3" type="ORF">C474_06927</name>
</gene>
<proteinExistence type="predicted"/>
<evidence type="ECO:0000313" key="3">
    <source>
        <dbReference type="EMBL" id="ELZ32533.1"/>
    </source>
</evidence>
<reference evidence="3 4" key="1">
    <citation type="journal article" date="2014" name="PLoS Genet.">
        <title>Phylogenetically driven sequencing of extremely halophilic archaea reveals strategies for static and dynamic osmo-response.</title>
        <authorList>
            <person name="Becker E.A."/>
            <person name="Seitzer P.M."/>
            <person name="Tritt A."/>
            <person name="Larsen D."/>
            <person name="Krusor M."/>
            <person name="Yao A.I."/>
            <person name="Wu D."/>
            <person name="Madern D."/>
            <person name="Eisen J.A."/>
            <person name="Darling A.E."/>
            <person name="Facciotti M.T."/>
        </authorList>
    </citation>
    <scope>NUCLEOTIDE SEQUENCE [LARGE SCALE GENOMIC DNA]</scope>
    <source>
        <strain evidence="3 4">JCM 14848</strain>
    </source>
</reference>
<dbReference type="eggNOG" id="arCOG11254">
    <property type="taxonomic scope" value="Archaea"/>
</dbReference>
<dbReference type="GO" id="GO:0050661">
    <property type="term" value="F:NADP binding"/>
    <property type="evidence" value="ECO:0007669"/>
    <property type="project" value="InterPro"/>
</dbReference>
<dbReference type="GO" id="GO:0008883">
    <property type="term" value="F:glutamyl-tRNA reductase activity"/>
    <property type="evidence" value="ECO:0007669"/>
    <property type="project" value="InterPro"/>
</dbReference>
<protein>
    <submittedName>
        <fullName evidence="3">Glutamyl-tRNAGlu reductase</fullName>
    </submittedName>
</protein>
<feature type="compositionally biased region" description="Basic and acidic residues" evidence="1">
    <location>
        <begin position="1"/>
        <end position="19"/>
    </location>
</feature>
<dbReference type="InParanoid" id="M0DCM0"/>
<feature type="region of interest" description="Disordered" evidence="1">
    <location>
        <begin position="1"/>
        <end position="27"/>
    </location>
</feature>
<organism evidence="3 4">
    <name type="scientific">Halogeometricum pallidum JCM 14848</name>
    <dbReference type="NCBI Taxonomy" id="1227487"/>
    <lineage>
        <taxon>Archaea</taxon>
        <taxon>Methanobacteriati</taxon>
        <taxon>Methanobacteriota</taxon>
        <taxon>Stenosarchaea group</taxon>
        <taxon>Halobacteria</taxon>
        <taxon>Halobacteriales</taxon>
        <taxon>Haloferacaceae</taxon>
        <taxon>Halogeometricum</taxon>
    </lineage>
</organism>
<dbReference type="Pfam" id="PF00745">
    <property type="entry name" value="GlutR_dimer"/>
    <property type="match status" value="1"/>
</dbReference>
<evidence type="ECO:0000313" key="4">
    <source>
        <dbReference type="Proteomes" id="UP000011513"/>
    </source>
</evidence>
<evidence type="ECO:0000259" key="2">
    <source>
        <dbReference type="Pfam" id="PF00745"/>
    </source>
</evidence>
<dbReference type="InterPro" id="IPR015896">
    <property type="entry name" value="4pyrrol_synth_GluRdtase_dimer"/>
</dbReference>
<dbReference type="GO" id="GO:0033014">
    <property type="term" value="P:tetrapyrrole biosynthetic process"/>
    <property type="evidence" value="ECO:0007669"/>
    <property type="project" value="InterPro"/>
</dbReference>
<keyword evidence="4" id="KW-1185">Reference proteome</keyword>
<comment type="caution">
    <text evidence="3">The sequence shown here is derived from an EMBL/GenBank/DDBJ whole genome shotgun (WGS) entry which is preliminary data.</text>
</comment>
<dbReference type="EMBL" id="AOIV01000011">
    <property type="protein sequence ID" value="ELZ32533.1"/>
    <property type="molecule type" value="Genomic_DNA"/>
</dbReference>
<name>M0DCM0_HALPD</name>
<sequence>MTDTEPSARESAVDAGERDADADEPNAEAARRLIRARGAAVRRRELRTALSRLEARGGLASEQRRVVEEMAAAVVDGVLAAPESTLAGGETDPDAVRTALALFESER</sequence>
<evidence type="ECO:0000256" key="1">
    <source>
        <dbReference type="SAM" id="MobiDB-lite"/>
    </source>
</evidence>
<dbReference type="AlphaFoldDB" id="M0DCM0"/>
<feature type="domain" description="Tetrapyrrole biosynthesis glutamyl-tRNA reductase dimerisation" evidence="2">
    <location>
        <begin position="33"/>
        <end position="103"/>
    </location>
</feature>
<dbReference type="RefSeq" id="WP_008385232.1">
    <property type="nucleotide sequence ID" value="NZ_AOIV01000011.1"/>
</dbReference>
<dbReference type="Proteomes" id="UP000011513">
    <property type="component" value="Unassembled WGS sequence"/>
</dbReference>